<keyword evidence="5" id="KW-0808">Transferase</keyword>
<dbReference type="AlphaFoldDB" id="C0CRS7"/>
<reference evidence="9 10" key="2">
    <citation type="submission" date="2009-02" db="EMBL/GenBank/DDBJ databases">
        <title>Draft genome sequence of Blautia hydrogenotrophica DSM 10507 (Ruminococcus hydrogenotrophicus DSM 10507).</title>
        <authorList>
            <person name="Sudarsanam P."/>
            <person name="Ley R."/>
            <person name="Guruge J."/>
            <person name="Turnbaugh P.J."/>
            <person name="Mahowald M."/>
            <person name="Liep D."/>
            <person name="Gordon J."/>
        </authorList>
    </citation>
    <scope>NUCLEOTIDE SEQUENCE [LARGE SCALE GENOMIC DNA]</scope>
    <source>
        <strain evidence="10">DSM 10507 / JCM 14656 / S5a33</strain>
    </source>
</reference>
<feature type="domain" description="PTS EIIB type-4" evidence="8">
    <location>
        <begin position="1"/>
        <end position="163"/>
    </location>
</feature>
<dbReference type="PATRIC" id="fig|476272.21.peg.271"/>
<gene>
    <name evidence="9" type="ORF">RUMHYD_03593</name>
</gene>
<reference evidence="9 10" key="1">
    <citation type="submission" date="2009-01" db="EMBL/GenBank/DDBJ databases">
        <authorList>
            <person name="Fulton L."/>
            <person name="Clifton S."/>
            <person name="Fulton B."/>
            <person name="Xu J."/>
            <person name="Minx P."/>
            <person name="Pepin K.H."/>
            <person name="Johnson M."/>
            <person name="Bhonagiri V."/>
            <person name="Nash W.E."/>
            <person name="Mardis E.R."/>
            <person name="Wilson R.K."/>
        </authorList>
    </citation>
    <scope>NUCLEOTIDE SEQUENCE [LARGE SCALE GENOMIC DNA]</scope>
    <source>
        <strain evidence="10">DSM 10507 / JCM 14656 / S5a33</strain>
    </source>
</reference>
<evidence type="ECO:0000256" key="7">
    <source>
        <dbReference type="ARBA" id="ARBA00022777"/>
    </source>
</evidence>
<dbReference type="GO" id="GO:0005737">
    <property type="term" value="C:cytoplasm"/>
    <property type="evidence" value="ECO:0007669"/>
    <property type="project" value="UniProtKB-SubCell"/>
</dbReference>
<evidence type="ECO:0000256" key="1">
    <source>
        <dbReference type="ARBA" id="ARBA00004496"/>
    </source>
</evidence>
<comment type="caution">
    <text evidence="9">The sequence shown here is derived from an EMBL/GenBank/DDBJ whole genome shotgun (WGS) entry which is preliminary data.</text>
</comment>
<evidence type="ECO:0000256" key="2">
    <source>
        <dbReference type="ARBA" id="ARBA00022448"/>
    </source>
</evidence>
<protein>
    <recommendedName>
        <fullName evidence="8">PTS EIIB type-4 domain-containing protein</fullName>
    </recommendedName>
</protein>
<evidence type="ECO:0000256" key="4">
    <source>
        <dbReference type="ARBA" id="ARBA00022597"/>
    </source>
</evidence>
<dbReference type="InterPro" id="IPR004720">
    <property type="entry name" value="PTS_IIB_sorbose-sp"/>
</dbReference>
<dbReference type="RefSeq" id="WP_005952076.1">
    <property type="nucleotide sequence ID" value="NZ_CP136423.1"/>
</dbReference>
<keyword evidence="2" id="KW-0813">Transport</keyword>
<evidence type="ECO:0000313" key="10">
    <source>
        <dbReference type="Proteomes" id="UP000003100"/>
    </source>
</evidence>
<dbReference type="GeneID" id="86823095"/>
<keyword evidence="7" id="KW-0418">Kinase</keyword>
<organism evidence="9 10">
    <name type="scientific">Blautia hydrogenotrophica (strain DSM 10507 / JCM 14656 / S5a33)</name>
    <name type="common">Ruminococcus hydrogenotrophicus</name>
    <dbReference type="NCBI Taxonomy" id="476272"/>
    <lineage>
        <taxon>Bacteria</taxon>
        <taxon>Bacillati</taxon>
        <taxon>Bacillota</taxon>
        <taxon>Clostridia</taxon>
        <taxon>Lachnospirales</taxon>
        <taxon>Lachnospiraceae</taxon>
        <taxon>Blautia</taxon>
    </lineage>
</organism>
<dbReference type="GO" id="GO:0016301">
    <property type="term" value="F:kinase activity"/>
    <property type="evidence" value="ECO:0007669"/>
    <property type="project" value="UniProtKB-KW"/>
</dbReference>
<dbReference type="eggNOG" id="COG3444">
    <property type="taxonomic scope" value="Bacteria"/>
</dbReference>
<evidence type="ECO:0000256" key="3">
    <source>
        <dbReference type="ARBA" id="ARBA00022490"/>
    </source>
</evidence>
<keyword evidence="4" id="KW-0762">Sugar transport</keyword>
<evidence type="ECO:0000259" key="8">
    <source>
        <dbReference type="PROSITE" id="PS51101"/>
    </source>
</evidence>
<dbReference type="HOGENOM" id="CLU_116175_0_0_9"/>
<keyword evidence="10" id="KW-1185">Reference proteome</keyword>
<accession>C0CRS7</accession>
<proteinExistence type="predicted"/>
<evidence type="ECO:0000256" key="5">
    <source>
        <dbReference type="ARBA" id="ARBA00022679"/>
    </source>
</evidence>
<dbReference type="Proteomes" id="UP000003100">
    <property type="component" value="Unassembled WGS sequence"/>
</dbReference>
<dbReference type="GO" id="GO:0009401">
    <property type="term" value="P:phosphoenolpyruvate-dependent sugar phosphotransferase system"/>
    <property type="evidence" value="ECO:0007669"/>
    <property type="project" value="UniProtKB-KW"/>
</dbReference>
<evidence type="ECO:0000313" key="9">
    <source>
        <dbReference type="EMBL" id="EEG47544.1"/>
    </source>
</evidence>
<keyword evidence="3" id="KW-0963">Cytoplasm</keyword>
<evidence type="ECO:0000256" key="6">
    <source>
        <dbReference type="ARBA" id="ARBA00022683"/>
    </source>
</evidence>
<dbReference type="InterPro" id="IPR036667">
    <property type="entry name" value="PTS_IIB_sorbose-sp_sf"/>
</dbReference>
<keyword evidence="6" id="KW-0598">Phosphotransferase system</keyword>
<dbReference type="EMBL" id="ACBZ01000189">
    <property type="protein sequence ID" value="EEG47544.1"/>
    <property type="molecule type" value="Genomic_DNA"/>
</dbReference>
<dbReference type="GO" id="GO:0008982">
    <property type="term" value="F:protein-N(PI)-phosphohistidine-sugar phosphotransferase activity"/>
    <property type="evidence" value="ECO:0007669"/>
    <property type="project" value="InterPro"/>
</dbReference>
<dbReference type="SUPFAM" id="SSF52728">
    <property type="entry name" value="PTS IIb component"/>
    <property type="match status" value="1"/>
</dbReference>
<sequence>MGKIVLTRIDNRMIHGQVASGWIGKSNAGKIVVVDTVTADNEMMRDLLFLAVPVGVKFSVYTREEAIKEYQKNEFGTETIMLIFKNIQTACECYQAGIKFTSLQIGGTGVRKGAQVLEGPITITQEEYRQLEEIHAAGAEIYLQQTVQSKSTKWDEAKRKVKF</sequence>
<dbReference type="PROSITE" id="PS51101">
    <property type="entry name" value="PTS_EIIB_TYPE_4"/>
    <property type="match status" value="1"/>
</dbReference>
<comment type="subcellular location">
    <subcellularLocation>
        <location evidence="1">Cytoplasm</location>
    </subcellularLocation>
</comment>
<name>C0CRS7_BLAHS</name>
<dbReference type="Gene3D" id="3.40.35.10">
    <property type="entry name" value="Phosphotransferase system, sorbose subfamily IIB component"/>
    <property type="match status" value="1"/>
</dbReference>
<dbReference type="Pfam" id="PF03830">
    <property type="entry name" value="PTSIIB_sorb"/>
    <property type="match status" value="1"/>
</dbReference>